<dbReference type="FunCoup" id="R4FMJ4">
    <property type="interactions" value="14"/>
</dbReference>
<dbReference type="VEuPathDB" id="VectorBase:RPRC013845"/>
<dbReference type="GO" id="GO:0008061">
    <property type="term" value="F:chitin binding"/>
    <property type="evidence" value="ECO:0007669"/>
    <property type="project" value="UniProtKB-KW"/>
</dbReference>
<evidence type="ECO:0000313" key="8">
    <source>
        <dbReference type="EMBL" id="JAA75816.1"/>
    </source>
</evidence>
<dbReference type="PROSITE" id="PS50940">
    <property type="entry name" value="CHIT_BIND_II"/>
    <property type="match status" value="3"/>
</dbReference>
<dbReference type="HOGENOM" id="CLU_071682_2_1_1"/>
<keyword evidence="1" id="KW-0147">Chitin-binding</keyword>
<dbReference type="Gene3D" id="2.170.140.10">
    <property type="entry name" value="Chitin binding domain"/>
    <property type="match status" value="3"/>
</dbReference>
<evidence type="ECO:0000256" key="6">
    <source>
        <dbReference type="SAM" id="SignalP"/>
    </source>
</evidence>
<dbReference type="InterPro" id="IPR002557">
    <property type="entry name" value="Chitin-bd_dom"/>
</dbReference>
<dbReference type="Proteomes" id="UP000015103">
    <property type="component" value="Unassembled WGS sequence"/>
</dbReference>
<feature type="chain" id="PRO_5014108730" evidence="6">
    <location>
        <begin position="21"/>
        <end position="223"/>
    </location>
</feature>
<dbReference type="EnsemblMetazoa" id="RPRC013845-RA">
    <property type="protein sequence ID" value="RPRC013845-PA"/>
    <property type="gene ID" value="RPRC013845"/>
</dbReference>
<dbReference type="OMA" id="GDETKCG"/>
<keyword evidence="2 6" id="KW-0732">Signal</keyword>
<dbReference type="PROSITE" id="PS51257">
    <property type="entry name" value="PROKAR_LIPOPROTEIN"/>
    <property type="match status" value="1"/>
</dbReference>
<evidence type="ECO:0000256" key="2">
    <source>
        <dbReference type="ARBA" id="ARBA00022729"/>
    </source>
</evidence>
<protein>
    <submittedName>
        <fullName evidence="8 9">Putative peritrophin</fullName>
    </submittedName>
</protein>
<feature type="signal peptide" evidence="6">
    <location>
        <begin position="1"/>
        <end position="20"/>
    </location>
</feature>
<dbReference type="SUPFAM" id="SSF57625">
    <property type="entry name" value="Invertebrate chitin-binding proteins"/>
    <property type="match status" value="3"/>
</dbReference>
<keyword evidence="10" id="KW-1185">Reference proteome</keyword>
<keyword evidence="4" id="KW-1015">Disulfide bond</keyword>
<dbReference type="EMBL" id="ACPB03017897">
    <property type="status" value="NOT_ANNOTATED_CDS"/>
    <property type="molecule type" value="Genomic_DNA"/>
</dbReference>
<reference evidence="9" key="3">
    <citation type="submission" date="2015-05" db="UniProtKB">
        <authorList>
            <consortium name="EnsemblMetazoa"/>
        </authorList>
    </citation>
    <scope>IDENTIFICATION</scope>
</reference>
<organism evidence="8">
    <name type="scientific">Rhodnius prolixus</name>
    <name type="common">Triatomid bug</name>
    <dbReference type="NCBI Taxonomy" id="13249"/>
    <lineage>
        <taxon>Eukaryota</taxon>
        <taxon>Metazoa</taxon>
        <taxon>Ecdysozoa</taxon>
        <taxon>Arthropoda</taxon>
        <taxon>Hexapoda</taxon>
        <taxon>Insecta</taxon>
        <taxon>Pterygota</taxon>
        <taxon>Neoptera</taxon>
        <taxon>Paraneoptera</taxon>
        <taxon>Hemiptera</taxon>
        <taxon>Heteroptera</taxon>
        <taxon>Panheteroptera</taxon>
        <taxon>Cimicomorpha</taxon>
        <taxon>Reduviidae</taxon>
        <taxon>Triatominae</taxon>
        <taxon>Rhodnius</taxon>
    </lineage>
</organism>
<dbReference type="PANTHER" id="PTHR23301">
    <property type="entry name" value="CHITIN BINDING PERITROPHIN-A"/>
    <property type="match status" value="1"/>
</dbReference>
<proteinExistence type="evidence at transcript level"/>
<evidence type="ECO:0000313" key="10">
    <source>
        <dbReference type="Proteomes" id="UP000015103"/>
    </source>
</evidence>
<dbReference type="InterPro" id="IPR051940">
    <property type="entry name" value="Chitin_bind-dev_reg"/>
</dbReference>
<evidence type="ECO:0000256" key="5">
    <source>
        <dbReference type="ARBA" id="ARBA00023180"/>
    </source>
</evidence>
<accession>R4FMJ4</accession>
<dbReference type="STRING" id="13249.R4FMJ4"/>
<dbReference type="GO" id="GO:0005576">
    <property type="term" value="C:extracellular region"/>
    <property type="evidence" value="ECO:0007669"/>
    <property type="project" value="InterPro"/>
</dbReference>
<feature type="domain" description="Chitin-binding type-2" evidence="7">
    <location>
        <begin position="89"/>
        <end position="147"/>
    </location>
</feature>
<reference evidence="10" key="2">
    <citation type="submission" date="2015-04" db="EMBL/GenBank/DDBJ databases">
        <authorList>
            <person name="Wilson R.K."/>
            <person name="Warren W."/>
            <person name="Dotson E."/>
            <person name="Oliveira P.L."/>
        </authorList>
    </citation>
    <scope>NUCLEOTIDE SEQUENCE</scope>
</reference>
<dbReference type="RefSeq" id="XP_073981535.1">
    <property type="nucleotide sequence ID" value="XM_074125434.1"/>
</dbReference>
<evidence type="ECO:0000259" key="7">
    <source>
        <dbReference type="PROSITE" id="PS50940"/>
    </source>
</evidence>
<dbReference type="RefSeq" id="XP_073981536.1">
    <property type="nucleotide sequence ID" value="XM_074125435.1"/>
</dbReference>
<keyword evidence="3" id="KW-0677">Repeat</keyword>
<dbReference type="eggNOG" id="ENOG502RXZX">
    <property type="taxonomic scope" value="Eukaryota"/>
</dbReference>
<evidence type="ECO:0000256" key="4">
    <source>
        <dbReference type="ARBA" id="ARBA00023157"/>
    </source>
</evidence>
<dbReference type="EMBL" id="GAHY01001694">
    <property type="protein sequence ID" value="JAA75816.1"/>
    <property type="molecule type" value="mRNA"/>
</dbReference>
<name>R4FMJ4_RHOPR</name>
<dbReference type="SMART" id="SM00494">
    <property type="entry name" value="ChtBD2"/>
    <property type="match status" value="3"/>
</dbReference>
<dbReference type="InParanoid" id="R4FMJ4"/>
<evidence type="ECO:0000313" key="9">
    <source>
        <dbReference type="EnsemblMetazoa" id="RPRC013845-PA"/>
    </source>
</evidence>
<feature type="domain" description="Chitin-binding type-2" evidence="7">
    <location>
        <begin position="20"/>
        <end position="79"/>
    </location>
</feature>
<evidence type="ECO:0000256" key="1">
    <source>
        <dbReference type="ARBA" id="ARBA00022669"/>
    </source>
</evidence>
<dbReference type="InterPro" id="IPR036508">
    <property type="entry name" value="Chitin-bd_dom_sf"/>
</dbReference>
<sequence>MHRATYLLQIFFYLLYSCRGQNCPERNGRFADPNQCDAYLECEDGVPTPKLCPDGLMFSNEASFFSYPCVYPGQTDCSTRTTTQPAKPTAICPHQFGYFLLGDAYNCGQYLNCAHGKGYTFTCPEGLAFNEISLRCDWADLVPSCNAEGYLGFSCPVTYSNELGYPAEYTYHRAAGSCDKYFICIQDRPRLFRCPEGQAFNEDTKKCEDERDVPGCYSQGLQG</sequence>
<feature type="domain" description="Chitin-binding type-2" evidence="7">
    <location>
        <begin position="152"/>
        <end position="218"/>
    </location>
</feature>
<dbReference type="GeneID" id="141452899"/>
<dbReference type="Pfam" id="PF01607">
    <property type="entry name" value="CBM_14"/>
    <property type="match status" value="3"/>
</dbReference>
<reference evidence="8" key="1">
    <citation type="submission" date="2013-04" db="EMBL/GenBank/DDBJ databases">
        <title>An insight into the transcriptome of the digestive tract of the blood sucking bug, Rhodnius prolixus.</title>
        <authorList>
            <person name="Ribeiro J.M.C."/>
            <person name="Genta F.A."/>
            <person name="Sorgine M.H.F."/>
            <person name="Paiva-Silva G.O."/>
            <person name="Majerowicz D."/>
            <person name="Medeiros M."/>
            <person name="Koerich L."/>
            <person name="Terra W.R."/>
            <person name="Ferreira C."/>
            <person name="Pimentel A.C."/>
            <person name="Bisch P.M."/>
            <person name="Diniz M.M.P."/>
            <person name="Nascimento R."/>
            <person name="Salmon D."/>
            <person name="Silber A.M."/>
            <person name="Alves M."/>
            <person name="Oliveira M.F."/>
            <person name="Gondim K.C."/>
            <person name="Silva Neto M.A.C."/>
            <person name="Atella G.C."/>
            <person name="Araujo H."/>
            <person name="Dias F.S."/>
            <person name="Polycarpo C.R."/>
            <person name="Fampa P."/>
            <person name="Melo A.C."/>
            <person name="Tanaka A.S."/>
            <person name="Balczun C."/>
            <person name="Oliveira J.H.M."/>
            <person name="Goncalves R."/>
            <person name="Lazoski C."/>
            <person name="Pereira M.A."/>
            <person name="Rivera-Pomar R."/>
            <person name="Diambra L."/>
            <person name="Schaub G.A."/>
            <person name="Garcia E.S."/>
            <person name="Azambuja P."/>
            <person name="Braz G.R.C."/>
            <person name="Oliveira P.L."/>
        </authorList>
    </citation>
    <scope>NUCLEOTIDE SEQUENCE</scope>
</reference>
<dbReference type="AlphaFoldDB" id="R4FMJ4"/>
<keyword evidence="5" id="KW-0325">Glycoprotein</keyword>
<dbReference type="PANTHER" id="PTHR23301:SF98">
    <property type="entry name" value="CHITIN-BINDING TYPE-2 DOMAIN-CONTAINING PROTEIN-RELATED"/>
    <property type="match status" value="1"/>
</dbReference>
<evidence type="ECO:0000256" key="3">
    <source>
        <dbReference type="ARBA" id="ARBA00022737"/>
    </source>
</evidence>